<dbReference type="GO" id="GO:0005743">
    <property type="term" value="C:mitochondrial inner membrane"/>
    <property type="evidence" value="ECO:0007669"/>
    <property type="project" value="TreeGrafter"/>
</dbReference>
<comment type="caution">
    <text evidence="10">The sequence shown here is derived from an EMBL/GenBank/DDBJ whole genome shotgun (WGS) entry which is preliminary data.</text>
</comment>
<keyword evidence="7 8" id="KW-0496">Mitochondrion</keyword>
<feature type="domain" description="COQ9 C-terminal" evidence="9">
    <location>
        <begin position="119"/>
        <end position="181"/>
    </location>
</feature>
<evidence type="ECO:0000259" key="9">
    <source>
        <dbReference type="Pfam" id="PF08511"/>
    </source>
</evidence>
<evidence type="ECO:0000313" key="10">
    <source>
        <dbReference type="EMBL" id="KAK7690472.1"/>
    </source>
</evidence>
<keyword evidence="6 8" id="KW-0446">Lipid-binding</keyword>
<keyword evidence="4 8" id="KW-0831">Ubiquinone biosynthesis</keyword>
<evidence type="ECO:0000256" key="7">
    <source>
        <dbReference type="ARBA" id="ARBA00023128"/>
    </source>
</evidence>
<comment type="function">
    <text evidence="8">Membrane-associated protein that warps the membrane surface to access and bind aromatic isoprenes with high specificity, including ubiquinone (CoQ) isoprene intermediates and presents them directly to Coq7, therefore facilitating the Coq7-mediated hydroxylase step. Participates in the biosynthesis of coenzyme Q, also named ubiquinone, an essential lipid-soluble electron transporter for aerobic cellular respiration.</text>
</comment>
<comment type="subcellular location">
    <subcellularLocation>
        <location evidence="1 8">Mitochondrion</location>
    </subcellularLocation>
</comment>
<dbReference type="Proteomes" id="UP001385951">
    <property type="component" value="Unassembled WGS sequence"/>
</dbReference>
<evidence type="ECO:0000256" key="1">
    <source>
        <dbReference type="ARBA" id="ARBA00004173"/>
    </source>
</evidence>
<proteinExistence type="inferred from homology"/>
<dbReference type="EMBL" id="JASBNA010000006">
    <property type="protein sequence ID" value="KAK7690472.1"/>
    <property type="molecule type" value="Genomic_DNA"/>
</dbReference>
<keyword evidence="11" id="KW-1185">Reference proteome</keyword>
<dbReference type="GO" id="GO:0008289">
    <property type="term" value="F:lipid binding"/>
    <property type="evidence" value="ECO:0007669"/>
    <property type="project" value="UniProtKB-UniRule"/>
</dbReference>
<comment type="pathway">
    <text evidence="2 8">Cofactor biosynthesis; ubiquinone biosynthesis.</text>
</comment>
<sequence>MASVRNRLLQLAIPLVQSHGFTRQTLAQSVLALPAAHPEPLSETAVSSLFGEGDEARRTLINAWLDHGRTQMRISPSNNIRDVLASRLRYNEPVIALLPEAFATLSTPDHIPFVDPRPALSHVAQVAEEACRVTNDQTVGPSWYARRVSITAVYTAAELHQLTSPETAYDFLDDLLKSSDKIESTLKETSMFTDFIAKSWVGIFKSRGIV</sequence>
<dbReference type="InterPro" id="IPR013718">
    <property type="entry name" value="COQ9_C"/>
</dbReference>
<evidence type="ECO:0000256" key="4">
    <source>
        <dbReference type="ARBA" id="ARBA00022688"/>
    </source>
</evidence>
<dbReference type="GO" id="GO:0006744">
    <property type="term" value="P:ubiquinone biosynthetic process"/>
    <property type="evidence" value="ECO:0007669"/>
    <property type="project" value="UniProtKB-UniRule"/>
</dbReference>
<protein>
    <recommendedName>
        <fullName evidence="8">Ubiquinone biosynthesis protein</fullName>
    </recommendedName>
</protein>
<reference evidence="10 11" key="1">
    <citation type="submission" date="2022-09" db="EMBL/GenBank/DDBJ databases">
        <authorList>
            <person name="Palmer J.M."/>
        </authorList>
    </citation>
    <scope>NUCLEOTIDE SEQUENCE [LARGE SCALE GENOMIC DNA]</scope>
    <source>
        <strain evidence="10 11">DSM 7382</strain>
    </source>
</reference>
<dbReference type="PANTHER" id="PTHR21427:SF19">
    <property type="entry name" value="UBIQUINONE BIOSYNTHESIS PROTEIN COQ9, MITOCHONDRIAL"/>
    <property type="match status" value="1"/>
</dbReference>
<evidence type="ECO:0000256" key="6">
    <source>
        <dbReference type="ARBA" id="ARBA00023121"/>
    </source>
</evidence>
<dbReference type="PANTHER" id="PTHR21427">
    <property type="entry name" value="UBIQUINONE BIOSYNTHESIS PROTEIN COQ9, MITOCHONDRIAL"/>
    <property type="match status" value="1"/>
</dbReference>
<organism evidence="10 11">
    <name type="scientific">Cerrena zonata</name>
    <dbReference type="NCBI Taxonomy" id="2478898"/>
    <lineage>
        <taxon>Eukaryota</taxon>
        <taxon>Fungi</taxon>
        <taxon>Dikarya</taxon>
        <taxon>Basidiomycota</taxon>
        <taxon>Agaricomycotina</taxon>
        <taxon>Agaricomycetes</taxon>
        <taxon>Polyporales</taxon>
        <taxon>Cerrenaceae</taxon>
        <taxon>Cerrena</taxon>
    </lineage>
</organism>
<comment type="similarity">
    <text evidence="3 8">Belongs to the COQ9 family.</text>
</comment>
<accession>A0AAW0GDG1</accession>
<evidence type="ECO:0000313" key="11">
    <source>
        <dbReference type="Proteomes" id="UP001385951"/>
    </source>
</evidence>
<name>A0AAW0GDG1_9APHY</name>
<dbReference type="InterPro" id="IPR012762">
    <property type="entry name" value="Ubiq_biosynth_COQ9"/>
</dbReference>
<evidence type="ECO:0000256" key="2">
    <source>
        <dbReference type="ARBA" id="ARBA00004749"/>
    </source>
</evidence>
<evidence type="ECO:0000256" key="5">
    <source>
        <dbReference type="ARBA" id="ARBA00022946"/>
    </source>
</evidence>
<dbReference type="AlphaFoldDB" id="A0AAW0GDG1"/>
<evidence type="ECO:0000256" key="8">
    <source>
        <dbReference type="RuleBase" id="RU366063"/>
    </source>
</evidence>
<evidence type="ECO:0000256" key="3">
    <source>
        <dbReference type="ARBA" id="ARBA00010766"/>
    </source>
</evidence>
<keyword evidence="5" id="KW-0809">Transit peptide</keyword>
<gene>
    <name evidence="10" type="ORF">QCA50_005570</name>
</gene>
<dbReference type="Pfam" id="PF08511">
    <property type="entry name" value="COQ9"/>
    <property type="match status" value="1"/>
</dbReference>